<accession>A0AAT9FQI0</accession>
<reference evidence="2" key="1">
    <citation type="submission" date="2024-07" db="EMBL/GenBank/DDBJ databases">
        <title>Complete genome sequence of Verrucomicrobiaceae bacterium NT6N.</title>
        <authorList>
            <person name="Huang C."/>
            <person name="Takami H."/>
            <person name="Hamasaki K."/>
        </authorList>
    </citation>
    <scope>NUCLEOTIDE SEQUENCE</scope>
    <source>
        <strain evidence="2">NT6N</strain>
    </source>
</reference>
<organism evidence="2">
    <name type="scientific">Oceaniferula spumae</name>
    <dbReference type="NCBI Taxonomy" id="2979115"/>
    <lineage>
        <taxon>Bacteria</taxon>
        <taxon>Pseudomonadati</taxon>
        <taxon>Verrucomicrobiota</taxon>
        <taxon>Verrucomicrobiia</taxon>
        <taxon>Verrucomicrobiales</taxon>
        <taxon>Verrucomicrobiaceae</taxon>
        <taxon>Oceaniferula</taxon>
    </lineage>
</organism>
<keyword evidence="1" id="KW-0732">Signal</keyword>
<evidence type="ECO:0000256" key="1">
    <source>
        <dbReference type="SAM" id="SignalP"/>
    </source>
</evidence>
<name>A0AAT9FQI0_9BACT</name>
<dbReference type="KEGG" id="osu:NT6N_32430"/>
<feature type="signal peptide" evidence="1">
    <location>
        <begin position="1"/>
        <end position="23"/>
    </location>
</feature>
<feature type="chain" id="PRO_5043445496" description="DUF4468 domain-containing protein" evidence="1">
    <location>
        <begin position="24"/>
        <end position="182"/>
    </location>
</feature>
<protein>
    <recommendedName>
        <fullName evidence="3">DUF4468 domain-containing protein</fullName>
    </recommendedName>
</protein>
<gene>
    <name evidence="2" type="ORF">NT6N_32430</name>
</gene>
<proteinExistence type="predicted"/>
<dbReference type="EMBL" id="AP026866">
    <property type="protein sequence ID" value="BDS08203.1"/>
    <property type="molecule type" value="Genomic_DNA"/>
</dbReference>
<sequence length="182" mass="19837">MKKIYTHLAALSLMIVASPAIMAQDTANPESTSNSATSEEAGPRRFWQANLPGGSYVVALDRISSISKHTYIIDGNLRVTEVVIDTSGNSLARFYYIIPVSEDAESNVAGRITERTKGIIDKVGERTGVDGNSIVAKQYPTTTHAKTVEYRISDEGDLDKLLGSVRKAWMNGAGKKFTIRLK</sequence>
<dbReference type="AlphaFoldDB" id="A0AAT9FQI0"/>
<evidence type="ECO:0000313" key="2">
    <source>
        <dbReference type="EMBL" id="BDS08203.1"/>
    </source>
</evidence>
<evidence type="ECO:0008006" key="3">
    <source>
        <dbReference type="Google" id="ProtNLM"/>
    </source>
</evidence>